<dbReference type="Proteomes" id="UP001632038">
    <property type="component" value="Unassembled WGS sequence"/>
</dbReference>
<reference evidence="3" key="1">
    <citation type="journal article" date="2024" name="IScience">
        <title>Strigolactones Initiate the Formation of Haustorium-like Structures in Castilleja.</title>
        <authorList>
            <person name="Buerger M."/>
            <person name="Peterson D."/>
            <person name="Chory J."/>
        </authorList>
    </citation>
    <scope>NUCLEOTIDE SEQUENCE [LARGE SCALE GENOMIC DNA]</scope>
</reference>
<comment type="caution">
    <text evidence="2">The sequence shown here is derived from an EMBL/GenBank/DDBJ whole genome shotgun (WGS) entry which is preliminary data.</text>
</comment>
<feature type="signal peptide" evidence="1">
    <location>
        <begin position="1"/>
        <end position="23"/>
    </location>
</feature>
<protein>
    <submittedName>
        <fullName evidence="2">Uncharacterized protein</fullName>
    </submittedName>
</protein>
<evidence type="ECO:0000313" key="2">
    <source>
        <dbReference type="EMBL" id="KAL3638518.1"/>
    </source>
</evidence>
<feature type="chain" id="PRO_5044792409" evidence="1">
    <location>
        <begin position="24"/>
        <end position="129"/>
    </location>
</feature>
<organism evidence="2 3">
    <name type="scientific">Castilleja foliolosa</name>
    <dbReference type="NCBI Taxonomy" id="1961234"/>
    <lineage>
        <taxon>Eukaryota</taxon>
        <taxon>Viridiplantae</taxon>
        <taxon>Streptophyta</taxon>
        <taxon>Embryophyta</taxon>
        <taxon>Tracheophyta</taxon>
        <taxon>Spermatophyta</taxon>
        <taxon>Magnoliopsida</taxon>
        <taxon>eudicotyledons</taxon>
        <taxon>Gunneridae</taxon>
        <taxon>Pentapetalae</taxon>
        <taxon>asterids</taxon>
        <taxon>lamiids</taxon>
        <taxon>Lamiales</taxon>
        <taxon>Orobanchaceae</taxon>
        <taxon>Pedicularideae</taxon>
        <taxon>Castillejinae</taxon>
        <taxon>Castilleja</taxon>
    </lineage>
</organism>
<proteinExistence type="predicted"/>
<dbReference type="AlphaFoldDB" id="A0ABD3D863"/>
<sequence>MKTNTCFILLVLLSFLLIPGVVSRPSPNNLSHDHLISDGVDENRFSPNNPIRLIENDDGEGHLSKCEQMYGFLPCSETVAGHMFLIIVYEYLLFHAESYVDSGGKRVFKILGPSGGARTFRKGGRLTNT</sequence>
<evidence type="ECO:0000256" key="1">
    <source>
        <dbReference type="SAM" id="SignalP"/>
    </source>
</evidence>
<accession>A0ABD3D863</accession>
<keyword evidence="3" id="KW-1185">Reference proteome</keyword>
<gene>
    <name evidence="2" type="ORF">CASFOL_017889</name>
</gene>
<keyword evidence="1" id="KW-0732">Signal</keyword>
<dbReference type="EMBL" id="JAVIJP010000019">
    <property type="protein sequence ID" value="KAL3638518.1"/>
    <property type="molecule type" value="Genomic_DNA"/>
</dbReference>
<name>A0ABD3D863_9LAMI</name>
<evidence type="ECO:0000313" key="3">
    <source>
        <dbReference type="Proteomes" id="UP001632038"/>
    </source>
</evidence>